<evidence type="ECO:0000313" key="3">
    <source>
        <dbReference type="Proteomes" id="UP001291309"/>
    </source>
</evidence>
<feature type="transmembrane region" description="Helical" evidence="1">
    <location>
        <begin position="180"/>
        <end position="199"/>
    </location>
</feature>
<name>A0ABU5GZI9_9BACT</name>
<keyword evidence="1" id="KW-0812">Transmembrane</keyword>
<dbReference type="EMBL" id="JAXIVS010000003">
    <property type="protein sequence ID" value="MDY7226613.1"/>
    <property type="molecule type" value="Genomic_DNA"/>
</dbReference>
<evidence type="ECO:0000313" key="2">
    <source>
        <dbReference type="EMBL" id="MDY7226613.1"/>
    </source>
</evidence>
<comment type="caution">
    <text evidence="2">The sequence shown here is derived from an EMBL/GenBank/DDBJ whole genome shotgun (WGS) entry which is preliminary data.</text>
</comment>
<keyword evidence="1" id="KW-0472">Membrane</keyword>
<gene>
    <name evidence="2" type="ORF">SYV04_09455</name>
</gene>
<dbReference type="InterPro" id="IPR009078">
    <property type="entry name" value="Ferritin-like_SF"/>
</dbReference>
<reference evidence="2 3" key="1">
    <citation type="submission" date="2023-12" db="EMBL/GenBank/DDBJ databases">
        <title>the genome sequence of Hyalangium sp. s54d21.</title>
        <authorList>
            <person name="Zhang X."/>
        </authorList>
    </citation>
    <scope>NUCLEOTIDE SEQUENCE [LARGE SCALE GENOMIC DNA]</scope>
    <source>
        <strain evidence="3">s54d21</strain>
    </source>
</reference>
<proteinExistence type="predicted"/>
<sequence length="247" mass="27546">MKWSDWRGHFEANRRRPLPEGLERGEEIPEAWRPALAASLATFQLGEAGEGRIAHEIDSARLPGIDADYRAALKLFVAEEGRHGRILGFMVRGLGGRLLSRNWTERLFVFGRRLLGLRLKLMVLLVAEVVGGAFYGLLASRLPQGGMRRGLEQICEDEQHHLDFHGDFFARQGWGVATRAAWQALWWSLAMAAMAVVMMDHRRTLKTLGIPLAEAARAFIGLTREAASHLPLLPERGAKSPLRLGQG</sequence>
<organism evidence="2 3">
    <name type="scientific">Hyalangium rubrum</name>
    <dbReference type="NCBI Taxonomy" id="3103134"/>
    <lineage>
        <taxon>Bacteria</taxon>
        <taxon>Pseudomonadati</taxon>
        <taxon>Myxococcota</taxon>
        <taxon>Myxococcia</taxon>
        <taxon>Myxococcales</taxon>
        <taxon>Cystobacterineae</taxon>
        <taxon>Archangiaceae</taxon>
        <taxon>Hyalangium</taxon>
    </lineage>
</organism>
<dbReference type="RefSeq" id="WP_321545344.1">
    <property type="nucleotide sequence ID" value="NZ_JAXIVS010000003.1"/>
</dbReference>
<feature type="transmembrane region" description="Helical" evidence="1">
    <location>
        <begin position="121"/>
        <end position="138"/>
    </location>
</feature>
<dbReference type="SUPFAM" id="SSF47240">
    <property type="entry name" value="Ferritin-like"/>
    <property type="match status" value="1"/>
</dbReference>
<keyword evidence="1" id="KW-1133">Transmembrane helix</keyword>
<keyword evidence="3" id="KW-1185">Reference proteome</keyword>
<accession>A0ABU5GZI9</accession>
<evidence type="ECO:0000256" key="1">
    <source>
        <dbReference type="SAM" id="Phobius"/>
    </source>
</evidence>
<dbReference type="Proteomes" id="UP001291309">
    <property type="component" value="Unassembled WGS sequence"/>
</dbReference>
<evidence type="ECO:0008006" key="4">
    <source>
        <dbReference type="Google" id="ProtNLM"/>
    </source>
</evidence>
<protein>
    <recommendedName>
        <fullName evidence="4">Ferritin-like domain-containing protein</fullName>
    </recommendedName>
</protein>